<evidence type="ECO:0000313" key="16">
    <source>
        <dbReference type="Proteomes" id="UP000759103"/>
    </source>
</evidence>
<keyword evidence="11" id="KW-0482">Metalloprotease</keyword>
<evidence type="ECO:0000313" key="15">
    <source>
        <dbReference type="EMBL" id="MBW6530201.1"/>
    </source>
</evidence>
<evidence type="ECO:0000256" key="13">
    <source>
        <dbReference type="SAM" id="Phobius"/>
    </source>
</evidence>
<feature type="transmembrane region" description="Helical" evidence="13">
    <location>
        <begin position="181"/>
        <end position="200"/>
    </location>
</feature>
<dbReference type="InterPro" id="IPR044537">
    <property type="entry name" value="Rip2-like"/>
</dbReference>
<comment type="similarity">
    <text evidence="3">Belongs to the peptidase M50B family.</text>
</comment>
<evidence type="ECO:0000256" key="2">
    <source>
        <dbReference type="ARBA" id="ARBA00004651"/>
    </source>
</evidence>
<dbReference type="PANTHER" id="PTHR35864">
    <property type="entry name" value="ZINC METALLOPROTEASE MJ0611-RELATED"/>
    <property type="match status" value="1"/>
</dbReference>
<dbReference type="Pfam" id="PF02163">
    <property type="entry name" value="Peptidase_M50"/>
    <property type="match status" value="1"/>
</dbReference>
<evidence type="ECO:0000256" key="7">
    <source>
        <dbReference type="ARBA" id="ARBA00022723"/>
    </source>
</evidence>
<evidence type="ECO:0000256" key="8">
    <source>
        <dbReference type="ARBA" id="ARBA00022801"/>
    </source>
</evidence>
<evidence type="ECO:0000256" key="4">
    <source>
        <dbReference type="ARBA" id="ARBA00022475"/>
    </source>
</evidence>
<name>A0ABS7BKS2_9SPHN</name>
<evidence type="ECO:0000256" key="1">
    <source>
        <dbReference type="ARBA" id="ARBA00001947"/>
    </source>
</evidence>
<feature type="transmembrane region" description="Helical" evidence="13">
    <location>
        <begin position="6"/>
        <end position="23"/>
    </location>
</feature>
<dbReference type="EMBL" id="JAHXZN010000001">
    <property type="protein sequence ID" value="MBW6530201.1"/>
    <property type="molecule type" value="Genomic_DNA"/>
</dbReference>
<keyword evidence="10 13" id="KW-1133">Transmembrane helix</keyword>
<protein>
    <submittedName>
        <fullName evidence="15">Site-2 protease family protein</fullName>
    </submittedName>
</protein>
<feature type="transmembrane region" description="Helical" evidence="13">
    <location>
        <begin position="54"/>
        <end position="74"/>
    </location>
</feature>
<dbReference type="InterPro" id="IPR052348">
    <property type="entry name" value="Metallopeptidase_M50B"/>
</dbReference>
<keyword evidence="6 13" id="KW-0812">Transmembrane</keyword>
<feature type="transmembrane region" description="Helical" evidence="13">
    <location>
        <begin position="131"/>
        <end position="155"/>
    </location>
</feature>
<organism evidence="15 16">
    <name type="scientific">Sphingomonas citri</name>
    <dbReference type="NCBI Taxonomy" id="2862499"/>
    <lineage>
        <taxon>Bacteria</taxon>
        <taxon>Pseudomonadati</taxon>
        <taxon>Pseudomonadota</taxon>
        <taxon>Alphaproteobacteria</taxon>
        <taxon>Sphingomonadales</taxon>
        <taxon>Sphingomonadaceae</taxon>
        <taxon>Sphingomonas</taxon>
    </lineage>
</organism>
<feature type="transmembrane region" description="Helical" evidence="13">
    <location>
        <begin position="94"/>
        <end position="119"/>
    </location>
</feature>
<sequence length="230" mass="24589">MDPTGIIWRAAVWIIPLVLAIVFHEVSHGLAARALGDPTAAEQRRLSLNPLRHVDPVGTVILPLLLALAKAPVFGWAKPVPVDSRRLPHPRRDMMLVALAGPGSNLVLALVGAVLLGALTPSLYGIQPGSLTAFVAANLLNFVIINVFLAIFNLIPLPPFDGGHVVAGLLPERLAQRWDQFARYGLLLFILLLLVLPSIVPGANIVQRLVAPPAQALTEWYLGLAQSIAG</sequence>
<keyword evidence="7" id="KW-0479">Metal-binding</keyword>
<dbReference type="InterPro" id="IPR008915">
    <property type="entry name" value="Peptidase_M50"/>
</dbReference>
<reference evidence="15 16" key="1">
    <citation type="submission" date="2021-07" db="EMBL/GenBank/DDBJ databases">
        <title>Sphingomonas sp.</title>
        <authorList>
            <person name="Feng G."/>
            <person name="Li J."/>
            <person name="Pan M."/>
        </authorList>
    </citation>
    <scope>NUCLEOTIDE SEQUENCE [LARGE SCALE GENOMIC DNA]</scope>
    <source>
        <strain evidence="15 16">RRHST34</strain>
    </source>
</reference>
<dbReference type="Proteomes" id="UP000759103">
    <property type="component" value="Unassembled WGS sequence"/>
</dbReference>
<dbReference type="CDD" id="cd06158">
    <property type="entry name" value="S2P-M50_like_1"/>
    <property type="match status" value="1"/>
</dbReference>
<evidence type="ECO:0000256" key="6">
    <source>
        <dbReference type="ARBA" id="ARBA00022692"/>
    </source>
</evidence>
<keyword evidence="5 15" id="KW-0645">Protease</keyword>
<dbReference type="GO" id="GO:0008233">
    <property type="term" value="F:peptidase activity"/>
    <property type="evidence" value="ECO:0007669"/>
    <property type="project" value="UniProtKB-KW"/>
</dbReference>
<evidence type="ECO:0000256" key="12">
    <source>
        <dbReference type="ARBA" id="ARBA00023136"/>
    </source>
</evidence>
<comment type="cofactor">
    <cofactor evidence="1">
        <name>Zn(2+)</name>
        <dbReference type="ChEBI" id="CHEBI:29105"/>
    </cofactor>
</comment>
<evidence type="ECO:0000256" key="10">
    <source>
        <dbReference type="ARBA" id="ARBA00022989"/>
    </source>
</evidence>
<dbReference type="RefSeq" id="WP_219747589.1">
    <property type="nucleotide sequence ID" value="NZ_JAHXZN010000001.1"/>
</dbReference>
<evidence type="ECO:0000256" key="11">
    <source>
        <dbReference type="ARBA" id="ARBA00023049"/>
    </source>
</evidence>
<proteinExistence type="inferred from homology"/>
<evidence type="ECO:0000259" key="14">
    <source>
        <dbReference type="Pfam" id="PF02163"/>
    </source>
</evidence>
<comment type="caution">
    <text evidence="15">The sequence shown here is derived from an EMBL/GenBank/DDBJ whole genome shotgun (WGS) entry which is preliminary data.</text>
</comment>
<evidence type="ECO:0000256" key="3">
    <source>
        <dbReference type="ARBA" id="ARBA00007931"/>
    </source>
</evidence>
<keyword evidence="9" id="KW-0862">Zinc</keyword>
<accession>A0ABS7BKS2</accession>
<keyword evidence="8" id="KW-0378">Hydrolase</keyword>
<evidence type="ECO:0000256" key="5">
    <source>
        <dbReference type="ARBA" id="ARBA00022670"/>
    </source>
</evidence>
<feature type="domain" description="Peptidase M50" evidence="14">
    <location>
        <begin position="139"/>
        <end position="193"/>
    </location>
</feature>
<keyword evidence="4" id="KW-1003">Cell membrane</keyword>
<keyword evidence="12 13" id="KW-0472">Membrane</keyword>
<dbReference type="GO" id="GO:0006508">
    <property type="term" value="P:proteolysis"/>
    <property type="evidence" value="ECO:0007669"/>
    <property type="project" value="UniProtKB-KW"/>
</dbReference>
<gene>
    <name evidence="15" type="ORF">KZ820_05580</name>
</gene>
<keyword evidence="16" id="KW-1185">Reference proteome</keyword>
<dbReference type="PANTHER" id="PTHR35864:SF1">
    <property type="entry name" value="ZINC METALLOPROTEASE YWHC-RELATED"/>
    <property type="match status" value="1"/>
</dbReference>
<comment type="subcellular location">
    <subcellularLocation>
        <location evidence="2">Cell membrane</location>
        <topology evidence="2">Multi-pass membrane protein</topology>
    </subcellularLocation>
</comment>
<evidence type="ECO:0000256" key="9">
    <source>
        <dbReference type="ARBA" id="ARBA00022833"/>
    </source>
</evidence>